<dbReference type="PANTHER" id="PTHR42743">
    <property type="entry name" value="AMINO-ACID AMINOTRANSFERASE"/>
    <property type="match status" value="1"/>
</dbReference>
<dbReference type="GO" id="GO:0047810">
    <property type="term" value="F:D-alanine-2-oxoglutarate aminotransferase activity"/>
    <property type="evidence" value="ECO:0007669"/>
    <property type="project" value="UniProtKB-EC"/>
</dbReference>
<dbReference type="Gene3D" id="3.20.10.10">
    <property type="entry name" value="D-amino Acid Aminotransferase, subunit A, domain 2"/>
    <property type="match status" value="1"/>
</dbReference>
<dbReference type="EC" id="2.6.1.21" evidence="4 12"/>
<dbReference type="InterPro" id="IPR018300">
    <property type="entry name" value="Aminotrans_IV_CS"/>
</dbReference>
<dbReference type="Proteomes" id="UP000774000">
    <property type="component" value="Unassembled WGS sequence"/>
</dbReference>
<dbReference type="InterPro" id="IPR043132">
    <property type="entry name" value="BCAT-like_C"/>
</dbReference>
<reference evidence="13" key="1">
    <citation type="submission" date="2021-01" db="EMBL/GenBank/DDBJ databases">
        <title>Genomic Encyclopedia of Type Strains, Phase IV (KMG-IV): sequencing the most valuable type-strain genomes for metagenomic binning, comparative biology and taxonomic classification.</title>
        <authorList>
            <person name="Goeker M."/>
        </authorList>
    </citation>
    <scope>NUCLEOTIDE SEQUENCE</scope>
    <source>
        <strain evidence="13">DSM 23230</strain>
    </source>
</reference>
<evidence type="ECO:0000313" key="14">
    <source>
        <dbReference type="Proteomes" id="UP000774000"/>
    </source>
</evidence>
<dbReference type="CDD" id="cd01558">
    <property type="entry name" value="D-AAT_like"/>
    <property type="match status" value="1"/>
</dbReference>
<keyword evidence="7 13" id="KW-0808">Transferase</keyword>
<comment type="subunit">
    <text evidence="3">Homodimer.</text>
</comment>
<organism evidence="13 14">
    <name type="scientific">Halanaerobacter jeridensis</name>
    <dbReference type="NCBI Taxonomy" id="706427"/>
    <lineage>
        <taxon>Bacteria</taxon>
        <taxon>Bacillati</taxon>
        <taxon>Bacillota</taxon>
        <taxon>Clostridia</taxon>
        <taxon>Halanaerobiales</taxon>
        <taxon>Halobacteroidaceae</taxon>
        <taxon>Halanaerobacter</taxon>
    </lineage>
</organism>
<keyword evidence="14" id="KW-1185">Reference proteome</keyword>
<comment type="function">
    <text evidence="12">Acts on the D-isomers of alanine, leucine, aspartate, glutamate, aminobutyrate, norvaline and asparagine. The enzyme transfers an amino group from a substrate D-amino acid to the pyridoxal phosphate cofactor to form pyridoxamine and an alpha-keto acid in the first half-reaction.</text>
</comment>
<name>A0A938XV00_9FIRM</name>
<evidence type="ECO:0000256" key="10">
    <source>
        <dbReference type="RuleBase" id="RU004106"/>
    </source>
</evidence>
<comment type="catalytic activity">
    <reaction evidence="9 12">
        <text>D-alanine + 2-oxoglutarate = D-glutamate + pyruvate</text>
        <dbReference type="Rhea" id="RHEA:15869"/>
        <dbReference type="ChEBI" id="CHEBI:15361"/>
        <dbReference type="ChEBI" id="CHEBI:16810"/>
        <dbReference type="ChEBI" id="CHEBI:29986"/>
        <dbReference type="ChEBI" id="CHEBI:57416"/>
        <dbReference type="EC" id="2.6.1.21"/>
    </reaction>
</comment>
<dbReference type="InterPro" id="IPR001544">
    <property type="entry name" value="Aminotrans_IV"/>
</dbReference>
<dbReference type="PROSITE" id="PS00770">
    <property type="entry name" value="AA_TRANSFER_CLASS_4"/>
    <property type="match status" value="1"/>
</dbReference>
<gene>
    <name evidence="13" type="ORF">JOC47_000560</name>
</gene>
<dbReference type="InterPro" id="IPR050571">
    <property type="entry name" value="Class-IV_PLP-Dep_Aminotrnsfr"/>
</dbReference>
<dbReference type="NCBIfam" id="TIGR01121">
    <property type="entry name" value="D_amino_aminoT"/>
    <property type="match status" value="1"/>
</dbReference>
<evidence type="ECO:0000256" key="2">
    <source>
        <dbReference type="ARBA" id="ARBA00009320"/>
    </source>
</evidence>
<evidence type="ECO:0000256" key="7">
    <source>
        <dbReference type="ARBA" id="ARBA00022679"/>
    </source>
</evidence>
<dbReference type="InterPro" id="IPR043131">
    <property type="entry name" value="BCAT-like_N"/>
</dbReference>
<evidence type="ECO:0000256" key="5">
    <source>
        <dbReference type="ARBA" id="ARBA00021779"/>
    </source>
</evidence>
<sequence>MNDIAYLNGEFIKRDQAKVSIEDRGFQFGDSIYEVIKLYDGQLFALERHLHRMLKGINRIDINFNYNLEELKKICKQVIKKNQDYPKSKSGSLYIQITRGAAPRSHEFTSDLEPTIIMYLLPTKKYSQALRKEGAAAITMPDRRWELCSVKSTNLLPNILSKQEAKEKGVIEALFVADNKKITEGSSSNVFIVNEGVVKTHPATDDILNGITRSIILDLDYHDFVVREEKFSLNDLYDADEVFITSTTKEVLGIVEIDDKKINNGRVGPITQKIHQKFKNYLNEYLD</sequence>
<dbReference type="EMBL" id="JAFBDQ010000002">
    <property type="protein sequence ID" value="MBM7555735.1"/>
    <property type="molecule type" value="Genomic_DNA"/>
</dbReference>
<evidence type="ECO:0000256" key="12">
    <source>
        <dbReference type="RuleBase" id="RU004520"/>
    </source>
</evidence>
<dbReference type="GO" id="GO:0046416">
    <property type="term" value="P:D-amino acid metabolic process"/>
    <property type="evidence" value="ECO:0007669"/>
    <property type="project" value="InterPro"/>
</dbReference>
<comment type="cofactor">
    <cofactor evidence="1 11">
        <name>pyridoxal 5'-phosphate</name>
        <dbReference type="ChEBI" id="CHEBI:597326"/>
    </cofactor>
</comment>
<evidence type="ECO:0000256" key="3">
    <source>
        <dbReference type="ARBA" id="ARBA00011738"/>
    </source>
</evidence>
<evidence type="ECO:0000256" key="4">
    <source>
        <dbReference type="ARBA" id="ARBA00012874"/>
    </source>
</evidence>
<evidence type="ECO:0000256" key="8">
    <source>
        <dbReference type="ARBA" id="ARBA00022898"/>
    </source>
</evidence>
<keyword evidence="8 11" id="KW-0663">Pyridoxal phosphate</keyword>
<dbReference type="GO" id="GO:0046394">
    <property type="term" value="P:carboxylic acid biosynthetic process"/>
    <property type="evidence" value="ECO:0007669"/>
    <property type="project" value="UniProtKB-ARBA"/>
</dbReference>
<comment type="caution">
    <text evidence="13">The sequence shown here is derived from an EMBL/GenBank/DDBJ whole genome shotgun (WGS) entry which is preliminary data.</text>
</comment>
<keyword evidence="6 13" id="KW-0032">Aminotransferase</keyword>
<dbReference type="GO" id="GO:0030170">
    <property type="term" value="F:pyridoxal phosphate binding"/>
    <property type="evidence" value="ECO:0007669"/>
    <property type="project" value="InterPro"/>
</dbReference>
<dbReference type="GO" id="GO:0008652">
    <property type="term" value="P:amino acid biosynthetic process"/>
    <property type="evidence" value="ECO:0007669"/>
    <property type="project" value="UniProtKB-ARBA"/>
</dbReference>
<dbReference type="Pfam" id="PF01063">
    <property type="entry name" value="Aminotran_4"/>
    <property type="match status" value="1"/>
</dbReference>
<dbReference type="AlphaFoldDB" id="A0A938XV00"/>
<evidence type="ECO:0000256" key="9">
    <source>
        <dbReference type="ARBA" id="ARBA00047911"/>
    </source>
</evidence>
<comment type="similarity">
    <text evidence="2 10">Belongs to the class-IV pyridoxal-phosphate-dependent aminotransferase family.</text>
</comment>
<evidence type="ECO:0000256" key="1">
    <source>
        <dbReference type="ARBA" id="ARBA00001933"/>
    </source>
</evidence>
<dbReference type="GO" id="GO:0005829">
    <property type="term" value="C:cytosol"/>
    <property type="evidence" value="ECO:0007669"/>
    <property type="project" value="TreeGrafter"/>
</dbReference>
<dbReference type="FunFam" id="3.20.10.10:FF:000002">
    <property type="entry name" value="D-alanine aminotransferase"/>
    <property type="match status" value="1"/>
</dbReference>
<proteinExistence type="inferred from homology"/>
<dbReference type="SUPFAM" id="SSF56752">
    <property type="entry name" value="D-aminoacid aminotransferase-like PLP-dependent enzymes"/>
    <property type="match status" value="1"/>
</dbReference>
<evidence type="ECO:0000256" key="6">
    <source>
        <dbReference type="ARBA" id="ARBA00022576"/>
    </source>
</evidence>
<evidence type="ECO:0000313" key="13">
    <source>
        <dbReference type="EMBL" id="MBM7555735.1"/>
    </source>
</evidence>
<dbReference type="PANTHER" id="PTHR42743:SF10">
    <property type="entry name" value="D-ALANINE AMINOTRANSFERASE"/>
    <property type="match status" value="1"/>
</dbReference>
<dbReference type="RefSeq" id="WP_204700455.1">
    <property type="nucleotide sequence ID" value="NZ_JAFBDQ010000002.1"/>
</dbReference>
<dbReference type="InterPro" id="IPR005784">
    <property type="entry name" value="D_amino_transT"/>
</dbReference>
<dbReference type="InterPro" id="IPR036038">
    <property type="entry name" value="Aminotransferase-like"/>
</dbReference>
<evidence type="ECO:0000256" key="11">
    <source>
        <dbReference type="RuleBase" id="RU004516"/>
    </source>
</evidence>
<dbReference type="Gene3D" id="3.30.470.10">
    <property type="match status" value="1"/>
</dbReference>
<protein>
    <recommendedName>
        <fullName evidence="5 12">D-alanine aminotransferase</fullName>
        <ecNumber evidence="4 12">2.6.1.21</ecNumber>
    </recommendedName>
</protein>
<accession>A0A938XV00</accession>